<dbReference type="InterPro" id="IPR035192">
    <property type="entry name" value="NUP160_hel_plant"/>
</dbReference>
<evidence type="ECO:0000259" key="3">
    <source>
        <dbReference type="Pfam" id="PF23347"/>
    </source>
</evidence>
<comment type="caution">
    <text evidence="5">The sequence shown here is derived from an EMBL/GenBank/DDBJ whole genome shotgun (WGS) entry which is preliminary data.</text>
</comment>
<evidence type="ECO:0000313" key="5">
    <source>
        <dbReference type="EMBL" id="KAK9678032.1"/>
    </source>
</evidence>
<dbReference type="InterPro" id="IPR021717">
    <property type="entry name" value="Nucleoporin_Nup160"/>
</dbReference>
<proteinExistence type="predicted"/>
<evidence type="ECO:0008006" key="7">
    <source>
        <dbReference type="Google" id="ProtNLM"/>
    </source>
</evidence>
<dbReference type="Pfam" id="PF17238">
    <property type="entry name" value="NUP160_helical_2"/>
    <property type="match status" value="1"/>
</dbReference>
<evidence type="ECO:0000313" key="6">
    <source>
        <dbReference type="Proteomes" id="UP001443914"/>
    </source>
</evidence>
<evidence type="ECO:0000256" key="1">
    <source>
        <dbReference type="SAM" id="MobiDB-lite"/>
    </source>
</evidence>
<accession>A0AAW1HMS9</accession>
<dbReference type="InterPro" id="IPR056536">
    <property type="entry name" value="TPR_NUP160_C"/>
</dbReference>
<dbReference type="EMBL" id="JBDFQZ010000011">
    <property type="protein sequence ID" value="KAK9678032.1"/>
    <property type="molecule type" value="Genomic_DNA"/>
</dbReference>
<sequence length="834" mass="94140">MENYLNLLVLRKPTENLDSEVVFSANLSVMVQATSQVAETMIKSAFDVLLFLSYIIDISGQVYMLPDDKSKIQLELIPMIQEIIAEWLIIHFLATMPSESPSVEDFSSQLSSLTIDNNSSKRSWTEKLGSVEFTLAFISLLDGQDSSKSGNSQSLSSLPNPNCCMNLTRHLSSWIIWGRSGEFRLHVFGHSTELALSLLRHGQYDGVENLLMVMDAHLRSEKLSGSVQSSDGEWCVLQHLLGCCFLVQSQRGPHGPSKEKKVREAMRCFFRASSGEGAAVALPKLLAEAGFSHLNNSARVSSAAWMLYYYQSVMQKFEQFNINDAACQFALAALEHVEAVSSDIDASDVFLTDESANSIKGRLWANVFKFSLDLEQYYDAYCAIVSNPDDESKYICLRRFIIVLYERGAMEILCNSHLPFIGLIDKAEQELAWKAACADISARPHPYKLLYAFEMHQQNWRKAAMYIYMYSVQLKNEMTMKTYQNTSHALQERMNGISAAINCLHLVHPMHAWISSQLTGSDVTHPSKRAKTTEEQSGRRDSEVQKPEMYVGIEKLEDEFVVTSAEYMLCLASVKWTHTGNRSIQEDLVDHLVEANLYDMAFTVVLRFWKGSLLKRKLECVFSALALKCCPSKANSPMVGSPGLLLTYSKGEIMTEAPFDVESNSRQQRASRWQVLEQNLEKYKGFHGRLPAVIAETLLRSDPHIELPLWLVDIFKGRRREHIGMSGQESGPATLFGLYVDYGRFPEATELLVDYIEGYGSMRPAGNIQRKKPFAAWFPYTAIERLWCHLEESIRLGHMTEQCEKLKALLHGALRSHLILLKTDSENAISSTVL</sequence>
<gene>
    <name evidence="5" type="ORF">RND81_11G183300</name>
</gene>
<evidence type="ECO:0000259" key="4">
    <source>
        <dbReference type="Pfam" id="PF23354"/>
    </source>
</evidence>
<dbReference type="GO" id="GO:0005643">
    <property type="term" value="C:nuclear pore"/>
    <property type="evidence" value="ECO:0007669"/>
    <property type="project" value="TreeGrafter"/>
</dbReference>
<dbReference type="Proteomes" id="UP001443914">
    <property type="component" value="Unassembled WGS sequence"/>
</dbReference>
<name>A0AAW1HMS9_SAPOF</name>
<feature type="domain" description="NUP160 C-terminal TPR" evidence="3">
    <location>
        <begin position="554"/>
        <end position="810"/>
    </location>
</feature>
<dbReference type="Pfam" id="PF23354">
    <property type="entry name" value="TPR_NUP160_120_M"/>
    <property type="match status" value="1"/>
</dbReference>
<dbReference type="AlphaFoldDB" id="A0AAW1HMS9"/>
<dbReference type="Pfam" id="PF23347">
    <property type="entry name" value="TPR_Nup160_C"/>
    <property type="match status" value="1"/>
</dbReference>
<dbReference type="InterPro" id="IPR056535">
    <property type="entry name" value="TPR_NUP160_M"/>
</dbReference>
<dbReference type="GO" id="GO:0017056">
    <property type="term" value="F:structural constituent of nuclear pore"/>
    <property type="evidence" value="ECO:0007669"/>
    <property type="project" value="TreeGrafter"/>
</dbReference>
<protein>
    <recommendedName>
        <fullName evidence="7">Nuclear pore complex protein NUP160</fullName>
    </recommendedName>
</protein>
<reference evidence="5" key="1">
    <citation type="submission" date="2024-03" db="EMBL/GenBank/DDBJ databases">
        <title>WGS assembly of Saponaria officinalis var. Norfolk2.</title>
        <authorList>
            <person name="Jenkins J."/>
            <person name="Shu S."/>
            <person name="Grimwood J."/>
            <person name="Barry K."/>
            <person name="Goodstein D."/>
            <person name="Schmutz J."/>
            <person name="Leebens-Mack J."/>
            <person name="Osbourn A."/>
        </authorList>
    </citation>
    <scope>NUCLEOTIDE SEQUENCE [LARGE SCALE GENOMIC DNA]</scope>
    <source>
        <strain evidence="5">JIC</strain>
    </source>
</reference>
<feature type="region of interest" description="Disordered" evidence="1">
    <location>
        <begin position="521"/>
        <end position="544"/>
    </location>
</feature>
<evidence type="ECO:0000259" key="2">
    <source>
        <dbReference type="Pfam" id="PF17238"/>
    </source>
</evidence>
<feature type="domain" description="NUP160 middle TPR" evidence="4">
    <location>
        <begin position="261"/>
        <end position="506"/>
    </location>
</feature>
<keyword evidence="6" id="KW-1185">Reference proteome</keyword>
<feature type="domain" description="NUP160 helical" evidence="2">
    <location>
        <begin position="1"/>
        <end position="76"/>
    </location>
</feature>
<dbReference type="PANTHER" id="PTHR21286:SF0">
    <property type="entry name" value="NUCLEAR PORE COMPLEX PROTEIN NUP160"/>
    <property type="match status" value="1"/>
</dbReference>
<feature type="compositionally biased region" description="Basic and acidic residues" evidence="1">
    <location>
        <begin position="531"/>
        <end position="544"/>
    </location>
</feature>
<dbReference type="PANTHER" id="PTHR21286">
    <property type="entry name" value="NUCLEAR PORE COMPLEX PROTEIN NUP160"/>
    <property type="match status" value="1"/>
</dbReference>
<organism evidence="5 6">
    <name type="scientific">Saponaria officinalis</name>
    <name type="common">Common soapwort</name>
    <name type="synonym">Lychnis saponaria</name>
    <dbReference type="NCBI Taxonomy" id="3572"/>
    <lineage>
        <taxon>Eukaryota</taxon>
        <taxon>Viridiplantae</taxon>
        <taxon>Streptophyta</taxon>
        <taxon>Embryophyta</taxon>
        <taxon>Tracheophyta</taxon>
        <taxon>Spermatophyta</taxon>
        <taxon>Magnoliopsida</taxon>
        <taxon>eudicotyledons</taxon>
        <taxon>Gunneridae</taxon>
        <taxon>Pentapetalae</taxon>
        <taxon>Caryophyllales</taxon>
        <taxon>Caryophyllaceae</taxon>
        <taxon>Caryophylleae</taxon>
        <taxon>Saponaria</taxon>
    </lineage>
</organism>